<dbReference type="EMBL" id="BKAJ01000276">
    <property type="protein sequence ID" value="GEP61945.1"/>
    <property type="molecule type" value="Genomic_DNA"/>
</dbReference>
<proteinExistence type="predicted"/>
<dbReference type="RefSeq" id="WP_147157218.1">
    <property type="nucleotide sequence ID" value="NZ_BKAJ01000276.1"/>
</dbReference>
<evidence type="ECO:0000313" key="3">
    <source>
        <dbReference type="Proteomes" id="UP000321058"/>
    </source>
</evidence>
<feature type="compositionally biased region" description="Basic residues" evidence="1">
    <location>
        <begin position="47"/>
        <end position="66"/>
    </location>
</feature>
<dbReference type="AlphaFoldDB" id="A0A512NSM9"/>
<accession>A0A512NSM9</accession>
<sequence length="66" mass="7199">MAKRKKSKGAGDQLSDFVEDVASGDMPVEAVFRADKGKNPAADALRRMGKTKRKTARSARPKRPGR</sequence>
<evidence type="ECO:0000256" key="1">
    <source>
        <dbReference type="SAM" id="MobiDB-lite"/>
    </source>
</evidence>
<protein>
    <submittedName>
        <fullName evidence="2">Uncharacterized protein</fullName>
    </submittedName>
</protein>
<gene>
    <name evidence="2" type="ORF">RSO01_91110</name>
</gene>
<comment type="caution">
    <text evidence="2">The sequence shown here is derived from an EMBL/GenBank/DDBJ whole genome shotgun (WGS) entry which is preliminary data.</text>
</comment>
<keyword evidence="3" id="KW-1185">Reference proteome</keyword>
<organism evidence="2 3">
    <name type="scientific">Reyranella soli</name>
    <dbReference type="NCBI Taxonomy" id="1230389"/>
    <lineage>
        <taxon>Bacteria</taxon>
        <taxon>Pseudomonadati</taxon>
        <taxon>Pseudomonadota</taxon>
        <taxon>Alphaproteobacteria</taxon>
        <taxon>Hyphomicrobiales</taxon>
        <taxon>Reyranellaceae</taxon>
        <taxon>Reyranella</taxon>
    </lineage>
</organism>
<evidence type="ECO:0000313" key="2">
    <source>
        <dbReference type="EMBL" id="GEP61945.1"/>
    </source>
</evidence>
<dbReference type="Proteomes" id="UP000321058">
    <property type="component" value="Unassembled WGS sequence"/>
</dbReference>
<feature type="region of interest" description="Disordered" evidence="1">
    <location>
        <begin position="31"/>
        <end position="66"/>
    </location>
</feature>
<reference evidence="2 3" key="1">
    <citation type="submission" date="2019-07" db="EMBL/GenBank/DDBJ databases">
        <title>Whole genome shotgun sequence of Reyranella soli NBRC 108950.</title>
        <authorList>
            <person name="Hosoyama A."/>
            <person name="Uohara A."/>
            <person name="Ohji S."/>
            <person name="Ichikawa N."/>
        </authorList>
    </citation>
    <scope>NUCLEOTIDE SEQUENCE [LARGE SCALE GENOMIC DNA]</scope>
    <source>
        <strain evidence="2 3">NBRC 108950</strain>
    </source>
</reference>
<name>A0A512NSM9_9HYPH</name>